<dbReference type="InterPro" id="IPR052973">
    <property type="entry name" value="Fungal_sec-metab_reg_TF"/>
</dbReference>
<keyword evidence="2" id="KW-0812">Transmembrane</keyword>
<comment type="caution">
    <text evidence="3">The sequence shown here is derived from an EMBL/GenBank/DDBJ whole genome shotgun (WGS) entry which is preliminary data.</text>
</comment>
<feature type="transmembrane region" description="Helical" evidence="2">
    <location>
        <begin position="547"/>
        <end position="566"/>
    </location>
</feature>
<reference evidence="3" key="1">
    <citation type="submission" date="2021-03" db="EMBL/GenBank/DDBJ databases">
        <authorList>
            <person name="Tagirdzhanova G."/>
        </authorList>
    </citation>
    <scope>NUCLEOTIDE SEQUENCE</scope>
</reference>
<organism evidence="3 4">
    <name type="scientific">Imshaugia aleurites</name>
    <dbReference type="NCBI Taxonomy" id="172621"/>
    <lineage>
        <taxon>Eukaryota</taxon>
        <taxon>Fungi</taxon>
        <taxon>Dikarya</taxon>
        <taxon>Ascomycota</taxon>
        <taxon>Pezizomycotina</taxon>
        <taxon>Lecanoromycetes</taxon>
        <taxon>OSLEUM clade</taxon>
        <taxon>Lecanoromycetidae</taxon>
        <taxon>Lecanorales</taxon>
        <taxon>Lecanorineae</taxon>
        <taxon>Parmeliaceae</taxon>
        <taxon>Imshaugia</taxon>
    </lineage>
</organism>
<gene>
    <name evidence="3" type="ORF">IMSHALPRED_000781</name>
</gene>
<feature type="region of interest" description="Disordered" evidence="1">
    <location>
        <begin position="250"/>
        <end position="277"/>
    </location>
</feature>
<dbReference type="AlphaFoldDB" id="A0A8H3J043"/>
<proteinExistence type="predicted"/>
<feature type="compositionally biased region" description="Polar residues" evidence="1">
    <location>
        <begin position="58"/>
        <end position="71"/>
    </location>
</feature>
<feature type="compositionally biased region" description="Basic residues" evidence="1">
    <location>
        <begin position="263"/>
        <end position="275"/>
    </location>
</feature>
<feature type="compositionally biased region" description="Low complexity" evidence="1">
    <location>
        <begin position="112"/>
        <end position="126"/>
    </location>
</feature>
<evidence type="ECO:0000256" key="1">
    <source>
        <dbReference type="SAM" id="MobiDB-lite"/>
    </source>
</evidence>
<feature type="region of interest" description="Disordered" evidence="1">
    <location>
        <begin position="204"/>
        <end position="231"/>
    </location>
</feature>
<keyword evidence="2" id="KW-1133">Transmembrane helix</keyword>
<evidence type="ECO:0000256" key="2">
    <source>
        <dbReference type="SAM" id="Phobius"/>
    </source>
</evidence>
<dbReference type="OrthoDB" id="5362630at2759"/>
<keyword evidence="2" id="KW-0472">Membrane</keyword>
<name>A0A8H3J043_9LECA</name>
<accession>A0A8H3J043</accession>
<dbReference type="PANTHER" id="PTHR35392">
    <property type="entry name" value="ZN(II)2CYS6 TRANSCRIPTION FACTOR (EUROFUNG)-RELATED-RELATED"/>
    <property type="match status" value="1"/>
</dbReference>
<evidence type="ECO:0000313" key="4">
    <source>
        <dbReference type="Proteomes" id="UP000664534"/>
    </source>
</evidence>
<feature type="compositionally biased region" description="Low complexity" evidence="1">
    <location>
        <begin position="133"/>
        <end position="147"/>
    </location>
</feature>
<evidence type="ECO:0008006" key="5">
    <source>
        <dbReference type="Google" id="ProtNLM"/>
    </source>
</evidence>
<dbReference type="Proteomes" id="UP000664534">
    <property type="component" value="Unassembled WGS sequence"/>
</dbReference>
<dbReference type="EMBL" id="CAJPDT010000108">
    <property type="protein sequence ID" value="CAF9938390.1"/>
    <property type="molecule type" value="Genomic_DNA"/>
</dbReference>
<feature type="region of interest" description="Disordered" evidence="1">
    <location>
        <begin position="52"/>
        <end position="149"/>
    </location>
</feature>
<keyword evidence="4" id="KW-1185">Reference proteome</keyword>
<dbReference type="PANTHER" id="PTHR35392:SF3">
    <property type="entry name" value="ZN(2)-C6 FUNGAL-TYPE DOMAIN-CONTAINING PROTEIN"/>
    <property type="match status" value="1"/>
</dbReference>
<feature type="compositionally biased region" description="Polar residues" evidence="1">
    <location>
        <begin position="1"/>
        <end position="10"/>
    </location>
</feature>
<feature type="compositionally biased region" description="Polar residues" evidence="1">
    <location>
        <begin position="82"/>
        <end position="102"/>
    </location>
</feature>
<evidence type="ECO:0000313" key="3">
    <source>
        <dbReference type="EMBL" id="CAF9938390.1"/>
    </source>
</evidence>
<feature type="region of interest" description="Disordered" evidence="1">
    <location>
        <begin position="1"/>
        <end position="24"/>
    </location>
</feature>
<sequence length="668" mass="74296">MAFSNQQTPAEPNRLGTADSGAVRPLHGVSLSFDRAILGIPAEEDEFTRGLTFFFDPSTGQPSVHSMSQGSEDPDEIPQYEPSRSSHTTSSRKLLTPQSVSDISGGLHPRMVSSSSVASSDGGVDSPCPPSVSARASPATSKAASSSTHLSMVGTYAAIPMSSAVDSPFRQNFGPPEDMTDPRSVIDVTPSDFKCLEEIMSLQGPSHLHSPGQASDPMDLDDDPISQSLDPHPLELAQRSNSSCEVLHQRTRSGTKAPAIRAPKQRRNHPGHHRQTTKDAIAKTKYMRHIGVCLPCLVNHEPCAPGKPCPRCSKARIQKTPCVRHKLSEAVLFRKGALSFPEGLPDIKGWVSKRNVPLQLYNVGPANPSASPHSRPRFMVKCREFSPILGVRSFKSWTKGASKIDIHLPNFAMTKAQYSEAGKSLDALVEREYYHLVDELATGQEEGLVSMTLREAVRQAEKCWPIKGALKLSILSRLASKSFNIFGQETLGIRPEEDEQCPYYNRVPIPPLLDAQIDFLLMEKMKYLKKAVLSGLRKMIAGQGREAWYMIYLTMLVLLLNLESVYQNQCRQIQRYQERPYHQRTMMESWVYSAKNLIDHFRAVCRGQIPLNMDWNKGDQDAAEVDDRSLEFIDHLKELTRSRDDELRKRSNASPDTPLVWISALFVP</sequence>
<protein>
    <recommendedName>
        <fullName evidence="5">Zn(2)-C6 fungal-type domain-containing protein</fullName>
    </recommendedName>
</protein>